<feature type="domain" description="DUF302" evidence="1">
    <location>
        <begin position="33"/>
        <end position="94"/>
    </location>
</feature>
<dbReference type="InterPro" id="IPR035923">
    <property type="entry name" value="TT1751-like_sf"/>
</dbReference>
<proteinExistence type="predicted"/>
<accession>A0ABT7N167</accession>
<dbReference type="CDD" id="cd14797">
    <property type="entry name" value="DUF302"/>
    <property type="match status" value="1"/>
</dbReference>
<dbReference type="Gene3D" id="3.30.310.70">
    <property type="entry name" value="TT1751-like domain"/>
    <property type="match status" value="1"/>
</dbReference>
<evidence type="ECO:0000313" key="3">
    <source>
        <dbReference type="Proteomes" id="UP001235064"/>
    </source>
</evidence>
<dbReference type="EMBL" id="JASXSZ010000004">
    <property type="protein sequence ID" value="MDL9980455.1"/>
    <property type="molecule type" value="Genomic_DNA"/>
</dbReference>
<gene>
    <name evidence="2" type="ORF">QSV35_14020</name>
</gene>
<organism evidence="2 3">
    <name type="scientific">Microbacterium candidum</name>
    <dbReference type="NCBI Taxonomy" id="3041922"/>
    <lineage>
        <taxon>Bacteria</taxon>
        <taxon>Bacillati</taxon>
        <taxon>Actinomycetota</taxon>
        <taxon>Actinomycetes</taxon>
        <taxon>Micrococcales</taxon>
        <taxon>Microbacteriaceae</taxon>
        <taxon>Microbacterium</taxon>
    </lineage>
</organism>
<protein>
    <submittedName>
        <fullName evidence="2">DUF302 domain-containing protein</fullName>
    </submittedName>
</protein>
<sequence length="128" mass="13531">MMITTDAAGTVDEVVQRLTRELDARGIRIFATIDHAAGAREAGLELADEVVLIFGSPAVGTALMQYDAAAGLDLPLRMLVWEDGVRTRVGYHDPHELAGSYRLAAASGVLDKLAVLLKSLAASVARDG</sequence>
<keyword evidence="3" id="KW-1185">Reference proteome</keyword>
<evidence type="ECO:0000259" key="1">
    <source>
        <dbReference type="Pfam" id="PF03625"/>
    </source>
</evidence>
<dbReference type="PANTHER" id="PTHR38342">
    <property type="entry name" value="SLR5037 PROTEIN"/>
    <property type="match status" value="1"/>
</dbReference>
<name>A0ABT7N167_9MICO</name>
<dbReference type="InterPro" id="IPR005180">
    <property type="entry name" value="DUF302"/>
</dbReference>
<comment type="caution">
    <text evidence="2">The sequence shown here is derived from an EMBL/GenBank/DDBJ whole genome shotgun (WGS) entry which is preliminary data.</text>
</comment>
<dbReference type="Proteomes" id="UP001235064">
    <property type="component" value="Unassembled WGS sequence"/>
</dbReference>
<dbReference type="PANTHER" id="PTHR38342:SF2">
    <property type="entry name" value="INNER MEMBRANE OR EXPORTED"/>
    <property type="match status" value="1"/>
</dbReference>
<reference evidence="2 3" key="1">
    <citation type="submission" date="2023-06" db="EMBL/GenBank/DDBJ databases">
        <title>Microbacterium sp. nov., isolated from a waste landfill.</title>
        <authorList>
            <person name="Wen W."/>
        </authorList>
    </citation>
    <scope>NUCLEOTIDE SEQUENCE [LARGE SCALE GENOMIC DNA]</scope>
    <source>
        <strain evidence="2 3">ASV49</strain>
    </source>
</reference>
<dbReference type="SUPFAM" id="SSF103247">
    <property type="entry name" value="TT1751-like"/>
    <property type="match status" value="1"/>
</dbReference>
<dbReference type="Pfam" id="PF03625">
    <property type="entry name" value="DUF302"/>
    <property type="match status" value="1"/>
</dbReference>
<evidence type="ECO:0000313" key="2">
    <source>
        <dbReference type="EMBL" id="MDL9980455.1"/>
    </source>
</evidence>
<dbReference type="RefSeq" id="WP_286289404.1">
    <property type="nucleotide sequence ID" value="NZ_JASXSZ010000004.1"/>
</dbReference>